<feature type="domain" description="Carboxylesterase type B" evidence="4">
    <location>
        <begin position="135"/>
        <end position="279"/>
    </location>
</feature>
<dbReference type="AlphaFoldDB" id="A0AAF5Q785"/>
<feature type="domain" description="Carboxylesterase type B" evidence="4">
    <location>
        <begin position="280"/>
        <end position="366"/>
    </location>
</feature>
<keyword evidence="3" id="KW-0812">Transmembrane</keyword>
<keyword evidence="3" id="KW-0472">Membrane</keyword>
<evidence type="ECO:0000256" key="1">
    <source>
        <dbReference type="ARBA" id="ARBA00005964"/>
    </source>
</evidence>
<dbReference type="SUPFAM" id="SSF53474">
    <property type="entry name" value="alpha/beta-Hydrolases"/>
    <property type="match status" value="1"/>
</dbReference>
<evidence type="ECO:0000313" key="6">
    <source>
        <dbReference type="WBParaSite" id="mrna-Wban_10852"/>
    </source>
</evidence>
<name>A0AAF5Q785_WUCBA</name>
<dbReference type="Gene3D" id="3.40.50.1820">
    <property type="entry name" value="alpha/beta hydrolase"/>
    <property type="match status" value="3"/>
</dbReference>
<feature type="region of interest" description="Disordered" evidence="2">
    <location>
        <begin position="557"/>
        <end position="601"/>
    </location>
</feature>
<dbReference type="InterPro" id="IPR002018">
    <property type="entry name" value="CarbesteraseB"/>
</dbReference>
<dbReference type="InterPro" id="IPR029058">
    <property type="entry name" value="AB_hydrolase_fold"/>
</dbReference>
<keyword evidence="3" id="KW-1133">Transmembrane helix</keyword>
<evidence type="ECO:0000313" key="5">
    <source>
        <dbReference type="Proteomes" id="UP000093561"/>
    </source>
</evidence>
<feature type="compositionally biased region" description="Polar residues" evidence="2">
    <location>
        <begin position="589"/>
        <end position="601"/>
    </location>
</feature>
<organism evidence="5 6">
    <name type="scientific">Wuchereria bancrofti</name>
    <dbReference type="NCBI Taxonomy" id="6293"/>
    <lineage>
        <taxon>Eukaryota</taxon>
        <taxon>Metazoa</taxon>
        <taxon>Ecdysozoa</taxon>
        <taxon>Nematoda</taxon>
        <taxon>Chromadorea</taxon>
        <taxon>Rhabditida</taxon>
        <taxon>Spirurina</taxon>
        <taxon>Spiruromorpha</taxon>
        <taxon>Filarioidea</taxon>
        <taxon>Onchocercidae</taxon>
        <taxon>Wuchereria</taxon>
    </lineage>
</organism>
<reference evidence="5" key="1">
    <citation type="submission" date="2015-03" db="EMBL/GenBank/DDBJ databases">
        <title>Wuchereria bancrofti Genome Sequencing Papua New Guinea Strain.</title>
        <authorList>
            <person name="Small S.T."/>
            <person name="Serre D."/>
            <person name="Zimmerman P.A."/>
        </authorList>
    </citation>
    <scope>NUCLEOTIDE SEQUENCE [LARGE SCALE GENOMIC DNA]</scope>
    <source>
        <strain evidence="5">pt0022</strain>
    </source>
</reference>
<evidence type="ECO:0000256" key="2">
    <source>
        <dbReference type="SAM" id="MobiDB-lite"/>
    </source>
</evidence>
<feature type="transmembrane region" description="Helical" evidence="3">
    <location>
        <begin position="486"/>
        <end position="509"/>
    </location>
</feature>
<dbReference type="Pfam" id="PF00135">
    <property type="entry name" value="COesterase"/>
    <property type="match status" value="3"/>
</dbReference>
<feature type="compositionally biased region" description="Low complexity" evidence="2">
    <location>
        <begin position="557"/>
        <end position="588"/>
    </location>
</feature>
<proteinExistence type="inferred from homology"/>
<dbReference type="Proteomes" id="UP000093561">
    <property type="component" value="Unassembled WGS sequence"/>
</dbReference>
<comment type="similarity">
    <text evidence="1">Belongs to the type-B carboxylesterase/lipase family.</text>
</comment>
<dbReference type="WBParaSite" id="mrna-Wban_10852">
    <property type="protein sequence ID" value="mrna-Wban_10852"/>
    <property type="gene ID" value="Wban_10852"/>
</dbReference>
<reference evidence="5" key="2">
    <citation type="journal article" date="2016" name="Mol. Ecol.">
        <title>Population genomics of the filarial nematode parasite Wuchereria bancrofti from mosquitoes.</title>
        <authorList>
            <person name="Small S.T."/>
            <person name="Reimer L.J."/>
            <person name="Tisch D.J."/>
            <person name="King C.L."/>
            <person name="Christensen B.M."/>
            <person name="Siba P.M."/>
            <person name="Kazura J.W."/>
            <person name="Serre D."/>
            <person name="Zimmerman P.A."/>
        </authorList>
    </citation>
    <scope>NUCLEOTIDE SEQUENCE</scope>
    <source>
        <strain evidence="5">pt0022</strain>
    </source>
</reference>
<evidence type="ECO:0000259" key="4">
    <source>
        <dbReference type="Pfam" id="PF00135"/>
    </source>
</evidence>
<sequence length="738" mass="84419">MTNNPAHYLLPNDDTRLGIDKEKREKIFRTLIRNLYDFHRKKILAALINEYTDWDYPKDHPKTIRNDVLVALSDVLLIAPLIEAARLHSIDDDRETSNTYIFLFAHESKSRTEETVASNIRDSISGDHYTIWFINIDLLVGMTNNPAHYLLPNDDTRLGIDKEKREKIFRTLIRNLYDFHRKKILAALINEYTDWDYPKDHPKTIRNDVLVALSDVLLIAPLIEAARLHSIDDDRETSNTYIFLFAHESKSRTEETVASNIRDSISGDHVSYIFEYPLNKDDDDHPKTIRNDVLVALSDVLLIAPLIEAARLHSIDDDRETSNTYIFLFAHESKSRTEETVASNIRDSISGDHVSYIFEYPLNKDDDPVQLQAMTPIVERFHSVAWAQLTQRNPDRARVKNYYRNAQVGFWNGLIHNYMLMEKKDYLYLKPYASCANEPFPPPPLPPTPLSKSIEKLTTFSSQQINSDTIPTTLIPFVKAVQNSRMLSVTVAIGCGLLFLNICIGLGLYRQCNKKEETRKKLLQYQTCSVNYQLNITVMNYINNVAGQQQINYISSSPSQLQQQLPPPLSSSQQQQQLSSSSLSQRPSITDSITTPLDSLSSKTNDFETYRVNSYQSYNDTTYNDTLISKCNFQEQQINYISSSPSQLQQQLPPPLSSSQQQQQLSSSSLSQRPSITDSITTPLDSLSSKTNDFETYRVNSYQSYNDTTYNDTLISKCNFQEQEPLLSTTNKISVGSL</sequence>
<feature type="domain" description="Carboxylesterase type B" evidence="4">
    <location>
        <begin position="2"/>
        <end position="117"/>
    </location>
</feature>
<feature type="compositionally biased region" description="Low complexity" evidence="2">
    <location>
        <begin position="644"/>
        <end position="675"/>
    </location>
</feature>
<dbReference type="PANTHER" id="PTHR43903">
    <property type="entry name" value="NEUROLIGIN"/>
    <property type="match status" value="1"/>
</dbReference>
<feature type="compositionally biased region" description="Polar residues" evidence="2">
    <location>
        <begin position="676"/>
        <end position="687"/>
    </location>
</feature>
<accession>A0AAF5Q785</accession>
<feature type="region of interest" description="Disordered" evidence="2">
    <location>
        <begin position="644"/>
        <end position="687"/>
    </location>
</feature>
<protein>
    <recommendedName>
        <fullName evidence="4">Carboxylesterase type B domain-containing protein</fullName>
    </recommendedName>
</protein>
<reference evidence="6" key="3">
    <citation type="submission" date="2024-02" db="UniProtKB">
        <authorList>
            <consortium name="WormBaseParasite"/>
        </authorList>
    </citation>
    <scope>IDENTIFICATION</scope>
    <source>
        <strain evidence="6">pt0022</strain>
    </source>
</reference>
<dbReference type="InterPro" id="IPR051093">
    <property type="entry name" value="Neuroligin/BSAL"/>
</dbReference>
<evidence type="ECO:0000256" key="3">
    <source>
        <dbReference type="SAM" id="Phobius"/>
    </source>
</evidence>